<feature type="transmembrane region" description="Helical" evidence="5">
    <location>
        <begin position="50"/>
        <end position="82"/>
    </location>
</feature>
<proteinExistence type="predicted"/>
<gene>
    <name evidence="6" type="ORF">FGO68_gene11287</name>
</gene>
<protein>
    <recommendedName>
        <fullName evidence="8">Sulfite exporter TauE/SafE family protein</fullName>
    </recommendedName>
</protein>
<feature type="transmembrane region" description="Helical" evidence="5">
    <location>
        <begin position="385"/>
        <end position="407"/>
    </location>
</feature>
<evidence type="ECO:0000256" key="1">
    <source>
        <dbReference type="ARBA" id="ARBA00004141"/>
    </source>
</evidence>
<feature type="transmembrane region" description="Helical" evidence="5">
    <location>
        <begin position="88"/>
        <end position="109"/>
    </location>
</feature>
<feature type="transmembrane region" description="Helical" evidence="5">
    <location>
        <begin position="121"/>
        <end position="144"/>
    </location>
</feature>
<keyword evidence="3 5" id="KW-1133">Transmembrane helix</keyword>
<feature type="transmembrane region" description="Helical" evidence="5">
    <location>
        <begin position="150"/>
        <end position="169"/>
    </location>
</feature>
<reference evidence="6" key="1">
    <citation type="submission" date="2019-06" db="EMBL/GenBank/DDBJ databases">
        <authorList>
            <person name="Zheng W."/>
        </authorList>
    </citation>
    <scope>NUCLEOTIDE SEQUENCE</scope>
    <source>
        <strain evidence="6">QDHG01</strain>
    </source>
</reference>
<comment type="caution">
    <text evidence="6">The sequence shown here is derived from an EMBL/GenBank/DDBJ whole genome shotgun (WGS) entry which is preliminary data.</text>
</comment>
<feature type="transmembrane region" description="Helical" evidence="5">
    <location>
        <begin position="460"/>
        <end position="480"/>
    </location>
</feature>
<evidence type="ECO:0000256" key="2">
    <source>
        <dbReference type="ARBA" id="ARBA00022692"/>
    </source>
</evidence>
<organism evidence="6 7">
    <name type="scientific">Halteria grandinella</name>
    <dbReference type="NCBI Taxonomy" id="5974"/>
    <lineage>
        <taxon>Eukaryota</taxon>
        <taxon>Sar</taxon>
        <taxon>Alveolata</taxon>
        <taxon>Ciliophora</taxon>
        <taxon>Intramacronucleata</taxon>
        <taxon>Spirotrichea</taxon>
        <taxon>Stichotrichia</taxon>
        <taxon>Sporadotrichida</taxon>
        <taxon>Halteriidae</taxon>
        <taxon>Halteria</taxon>
    </lineage>
</organism>
<sequence>MYTNDHCYSDFECNGQPFEQCKLPNGSPVFRGLEGTCQHKDVFPILGYEFVGLTLLIMVTSISTVGGIGGGGLVIPFCMTFFGFSTKIAIALSGFTIFSCSVVRFLFFINQKHPEKDAVLIDYDLASIMLPVVMMGSMIGALASITLPNLILQISLTILMIMLTILAGLKGKQIFQKENARLAVIKHAREQMGLNNSSAQNEDYDEDQVRQYLEKSQPSIFEIVLEDLLILKGHHESSMLKQSLNESVQFNSGRQNKTPKKNNEVNPGIDKKEEQKFEGVEMANINDTNQKAKQNIFYPTHHSFLLRRSVARPRPPELGSEHWNGSEEEKEKLRWLLWKQRTHKQWSKHAISFACLVGVLVVNLLRGSRKYESIIGIERCSQEDWALLFAFLLYCGILTALAATKVFHEQKLKIKLGAGMAPSDLRLSEPILLKLVTFAFLGGFMSGALGLGGGAIFNPLLLSLGVLPCVASATGMYMILFSTSGSSIIYVIHKMLNLQFCFWIGFWCSSGSLLGLFILNKIIKRFDRQSPVVFALTMVLGLSSLLVPIFGAIDLQKEISSQSGDGETNWTSILEFHSIC</sequence>
<dbReference type="Proteomes" id="UP000785679">
    <property type="component" value="Unassembled WGS sequence"/>
</dbReference>
<evidence type="ECO:0000313" key="6">
    <source>
        <dbReference type="EMBL" id="TNV81592.1"/>
    </source>
</evidence>
<dbReference type="GO" id="GO:0031464">
    <property type="term" value="C:Cul4A-RING E3 ubiquitin ligase complex"/>
    <property type="evidence" value="ECO:0007669"/>
    <property type="project" value="TreeGrafter"/>
</dbReference>
<dbReference type="PANTHER" id="PTHR14255">
    <property type="entry name" value="CEREBLON"/>
    <property type="match status" value="1"/>
</dbReference>
<dbReference type="PANTHER" id="PTHR14255:SF3">
    <property type="entry name" value="SULFITE EXPORTER TAUE_SAFE FAMILY PROTEIN 5-RELATED"/>
    <property type="match status" value="1"/>
</dbReference>
<evidence type="ECO:0000256" key="4">
    <source>
        <dbReference type="ARBA" id="ARBA00023136"/>
    </source>
</evidence>
<evidence type="ECO:0000256" key="5">
    <source>
        <dbReference type="SAM" id="Phobius"/>
    </source>
</evidence>
<dbReference type="OrthoDB" id="302005at2759"/>
<keyword evidence="2 5" id="KW-0812">Transmembrane</keyword>
<name>A0A8J8NTC2_HALGN</name>
<comment type="subcellular location">
    <subcellularLocation>
        <location evidence="1">Membrane</location>
        <topology evidence="1">Multi-pass membrane protein</topology>
    </subcellularLocation>
</comment>
<evidence type="ECO:0008006" key="8">
    <source>
        <dbReference type="Google" id="ProtNLM"/>
    </source>
</evidence>
<feature type="transmembrane region" description="Helical" evidence="5">
    <location>
        <begin position="500"/>
        <end position="519"/>
    </location>
</feature>
<feature type="transmembrane region" description="Helical" evidence="5">
    <location>
        <begin position="531"/>
        <end position="553"/>
    </location>
</feature>
<dbReference type="AlphaFoldDB" id="A0A8J8NTC2"/>
<evidence type="ECO:0000313" key="7">
    <source>
        <dbReference type="Proteomes" id="UP000785679"/>
    </source>
</evidence>
<dbReference type="GO" id="GO:0016020">
    <property type="term" value="C:membrane"/>
    <property type="evidence" value="ECO:0007669"/>
    <property type="project" value="UniProtKB-SubCell"/>
</dbReference>
<feature type="transmembrane region" description="Helical" evidence="5">
    <location>
        <begin position="431"/>
        <end position="454"/>
    </location>
</feature>
<keyword evidence="4 5" id="KW-0472">Membrane</keyword>
<dbReference type="EMBL" id="RRYP01005968">
    <property type="protein sequence ID" value="TNV81592.1"/>
    <property type="molecule type" value="Genomic_DNA"/>
</dbReference>
<dbReference type="Pfam" id="PF01925">
    <property type="entry name" value="TauE"/>
    <property type="match status" value="2"/>
</dbReference>
<evidence type="ECO:0000256" key="3">
    <source>
        <dbReference type="ARBA" id="ARBA00022989"/>
    </source>
</evidence>
<accession>A0A8J8NTC2</accession>
<dbReference type="GO" id="GO:0016567">
    <property type="term" value="P:protein ubiquitination"/>
    <property type="evidence" value="ECO:0007669"/>
    <property type="project" value="TreeGrafter"/>
</dbReference>
<keyword evidence="7" id="KW-1185">Reference proteome</keyword>
<dbReference type="InterPro" id="IPR002781">
    <property type="entry name" value="TM_pro_TauE-like"/>
</dbReference>